<keyword evidence="5 11" id="KW-0808">Transferase</keyword>
<proteinExistence type="inferred from homology"/>
<evidence type="ECO:0000256" key="5">
    <source>
        <dbReference type="ARBA" id="ARBA00022679"/>
    </source>
</evidence>
<evidence type="ECO:0000256" key="7">
    <source>
        <dbReference type="ARBA" id="ARBA00022741"/>
    </source>
</evidence>
<organism evidence="13 14">
    <name type="scientific">Chelatococcus sambhunathii</name>
    <dbReference type="NCBI Taxonomy" id="363953"/>
    <lineage>
        <taxon>Bacteria</taxon>
        <taxon>Pseudomonadati</taxon>
        <taxon>Pseudomonadota</taxon>
        <taxon>Alphaproteobacteria</taxon>
        <taxon>Hyphomicrobiales</taxon>
        <taxon>Chelatococcaceae</taxon>
        <taxon>Chelatococcus</taxon>
    </lineage>
</organism>
<dbReference type="PANTHER" id="PTHR39321">
    <property type="entry name" value="NICOTINATE-NUCLEOTIDE ADENYLYLTRANSFERASE-RELATED"/>
    <property type="match status" value="1"/>
</dbReference>
<accession>A0ABU1DFC0</accession>
<dbReference type="InterPro" id="IPR014729">
    <property type="entry name" value="Rossmann-like_a/b/a_fold"/>
</dbReference>
<dbReference type="Pfam" id="PF01467">
    <property type="entry name" value="CTP_transf_like"/>
    <property type="match status" value="1"/>
</dbReference>
<evidence type="ECO:0000256" key="4">
    <source>
        <dbReference type="ARBA" id="ARBA00022642"/>
    </source>
</evidence>
<evidence type="ECO:0000256" key="11">
    <source>
        <dbReference type="HAMAP-Rule" id="MF_00244"/>
    </source>
</evidence>
<dbReference type="NCBIfam" id="TIGR00125">
    <property type="entry name" value="cyt_tran_rel"/>
    <property type="match status" value="1"/>
</dbReference>
<comment type="function">
    <text evidence="1 11">Catalyzes the reversible adenylation of nicotinate mononucleotide (NaMN) to nicotinic acid adenine dinucleotide (NaAD).</text>
</comment>
<evidence type="ECO:0000259" key="12">
    <source>
        <dbReference type="Pfam" id="PF01467"/>
    </source>
</evidence>
<evidence type="ECO:0000256" key="10">
    <source>
        <dbReference type="ARBA" id="ARBA00048721"/>
    </source>
</evidence>
<dbReference type="InterPro" id="IPR005248">
    <property type="entry name" value="NadD/NMNAT"/>
</dbReference>
<evidence type="ECO:0000256" key="8">
    <source>
        <dbReference type="ARBA" id="ARBA00022840"/>
    </source>
</evidence>
<keyword evidence="6 11" id="KW-0548">Nucleotidyltransferase</keyword>
<evidence type="ECO:0000256" key="1">
    <source>
        <dbReference type="ARBA" id="ARBA00002324"/>
    </source>
</evidence>
<gene>
    <name evidence="11" type="primary">nadD</name>
    <name evidence="13" type="ORF">IHQ68_08950</name>
</gene>
<dbReference type="InterPro" id="IPR004821">
    <property type="entry name" value="Cyt_trans-like"/>
</dbReference>
<dbReference type="SUPFAM" id="SSF52374">
    <property type="entry name" value="Nucleotidylyl transferase"/>
    <property type="match status" value="1"/>
</dbReference>
<dbReference type="CDD" id="cd02165">
    <property type="entry name" value="NMNAT"/>
    <property type="match status" value="1"/>
</dbReference>
<evidence type="ECO:0000256" key="3">
    <source>
        <dbReference type="ARBA" id="ARBA00009014"/>
    </source>
</evidence>
<keyword evidence="7 11" id="KW-0547">Nucleotide-binding</keyword>
<dbReference type="NCBIfam" id="NF000845">
    <property type="entry name" value="PRK00071.2-4"/>
    <property type="match status" value="1"/>
</dbReference>
<keyword evidence="9 11" id="KW-0520">NAD</keyword>
<dbReference type="EC" id="2.7.7.18" evidence="11"/>
<protein>
    <recommendedName>
        <fullName evidence="11">Probable nicotinate-nucleotide adenylyltransferase</fullName>
        <ecNumber evidence="11">2.7.7.18</ecNumber>
    </recommendedName>
    <alternativeName>
        <fullName evidence="11">Deamido-NAD(+) diphosphorylase</fullName>
    </alternativeName>
    <alternativeName>
        <fullName evidence="11">Deamido-NAD(+) pyrophosphorylase</fullName>
    </alternativeName>
    <alternativeName>
        <fullName evidence="11">Nicotinate mononucleotide adenylyltransferase</fullName>
        <shortName evidence="11">NaMN adenylyltransferase</shortName>
    </alternativeName>
</protein>
<reference evidence="13" key="1">
    <citation type="submission" date="2020-10" db="EMBL/GenBank/DDBJ databases">
        <authorList>
            <person name="Abbas A."/>
            <person name="Razzaq R."/>
            <person name="Waqas M."/>
            <person name="Abbas N."/>
            <person name="Nielsen T.K."/>
            <person name="Hansen L.H."/>
            <person name="Hussain S."/>
            <person name="Shahid M."/>
        </authorList>
    </citation>
    <scope>NUCLEOTIDE SEQUENCE</scope>
    <source>
        <strain evidence="13">S14</strain>
    </source>
</reference>
<dbReference type="Gene3D" id="3.40.50.620">
    <property type="entry name" value="HUPs"/>
    <property type="match status" value="1"/>
</dbReference>
<dbReference type="HAMAP" id="MF_00244">
    <property type="entry name" value="NaMN_adenylyltr"/>
    <property type="match status" value="1"/>
</dbReference>
<feature type="domain" description="Cytidyltransferase-like" evidence="12">
    <location>
        <begin position="22"/>
        <end position="200"/>
    </location>
</feature>
<sequence>MTSGRVLTPKLPPAAPGMAIGLYGGSFNPPHEAHRKVALTALKRLGLDRLWVLVTPGNPLKAHGGLAPLEERITAVRALIDHPRVAVTGVEQAIGTSRTCEVLGYLRSRRPEVAFVWVMGADNLIDLHRWGRWRRIVELAPVAVIDRPGSTFAPLSARAAKVYGRFRVDESDAPALARTPAPAWCFLHGLRSNLSSTALRGV</sequence>
<dbReference type="GO" id="GO:0004515">
    <property type="term" value="F:nicotinate-nucleotide adenylyltransferase activity"/>
    <property type="evidence" value="ECO:0007669"/>
    <property type="project" value="UniProtKB-EC"/>
</dbReference>
<keyword evidence="8 11" id="KW-0067">ATP-binding</keyword>
<comment type="caution">
    <text evidence="13">The sequence shown here is derived from an EMBL/GenBank/DDBJ whole genome shotgun (WGS) entry which is preliminary data.</text>
</comment>
<dbReference type="Proteomes" id="UP001181622">
    <property type="component" value="Unassembled WGS sequence"/>
</dbReference>
<evidence type="ECO:0000256" key="9">
    <source>
        <dbReference type="ARBA" id="ARBA00023027"/>
    </source>
</evidence>
<dbReference type="EMBL" id="JADBEO010000015">
    <property type="protein sequence ID" value="MDR4306745.1"/>
    <property type="molecule type" value="Genomic_DNA"/>
</dbReference>
<name>A0ABU1DFC0_9HYPH</name>
<keyword evidence="14" id="KW-1185">Reference proteome</keyword>
<keyword evidence="4 11" id="KW-0662">Pyridine nucleotide biosynthesis</keyword>
<comment type="pathway">
    <text evidence="2 11">Cofactor biosynthesis; NAD(+) biosynthesis; deamido-NAD(+) from nicotinate D-ribonucleotide: step 1/1.</text>
</comment>
<comment type="catalytic activity">
    <reaction evidence="10 11">
        <text>nicotinate beta-D-ribonucleotide + ATP + H(+) = deamido-NAD(+) + diphosphate</text>
        <dbReference type="Rhea" id="RHEA:22860"/>
        <dbReference type="ChEBI" id="CHEBI:15378"/>
        <dbReference type="ChEBI" id="CHEBI:30616"/>
        <dbReference type="ChEBI" id="CHEBI:33019"/>
        <dbReference type="ChEBI" id="CHEBI:57502"/>
        <dbReference type="ChEBI" id="CHEBI:58437"/>
        <dbReference type="EC" id="2.7.7.18"/>
    </reaction>
</comment>
<dbReference type="NCBIfam" id="NF000843">
    <property type="entry name" value="PRK00071.2-2"/>
    <property type="match status" value="1"/>
</dbReference>
<dbReference type="RefSeq" id="WP_309390910.1">
    <property type="nucleotide sequence ID" value="NZ_JADBEO010000015.1"/>
</dbReference>
<evidence type="ECO:0000313" key="13">
    <source>
        <dbReference type="EMBL" id="MDR4306745.1"/>
    </source>
</evidence>
<evidence type="ECO:0000313" key="14">
    <source>
        <dbReference type="Proteomes" id="UP001181622"/>
    </source>
</evidence>
<dbReference type="PANTHER" id="PTHR39321:SF3">
    <property type="entry name" value="PHOSPHOPANTETHEINE ADENYLYLTRANSFERASE"/>
    <property type="match status" value="1"/>
</dbReference>
<evidence type="ECO:0000256" key="2">
    <source>
        <dbReference type="ARBA" id="ARBA00005019"/>
    </source>
</evidence>
<comment type="similarity">
    <text evidence="3 11">Belongs to the NadD family.</text>
</comment>
<evidence type="ECO:0000256" key="6">
    <source>
        <dbReference type="ARBA" id="ARBA00022695"/>
    </source>
</evidence>